<proteinExistence type="predicted"/>
<name>A0A396RNP8_9SPHN</name>
<keyword evidence="2" id="KW-1185">Reference proteome</keyword>
<protein>
    <submittedName>
        <fullName evidence="1">Uncharacterized protein</fullName>
    </submittedName>
</protein>
<dbReference type="AlphaFoldDB" id="A0A396RNP8"/>
<dbReference type="InterPro" id="IPR002201">
    <property type="entry name" value="Glyco_trans_9"/>
</dbReference>
<dbReference type="OrthoDB" id="6193797at2"/>
<comment type="caution">
    <text evidence="1">The sequence shown here is derived from an EMBL/GenBank/DDBJ whole genome shotgun (WGS) entry which is preliminary data.</text>
</comment>
<dbReference type="GO" id="GO:0016757">
    <property type="term" value="F:glycosyltransferase activity"/>
    <property type="evidence" value="ECO:0007669"/>
    <property type="project" value="InterPro"/>
</dbReference>
<sequence length="297" mass="32509">MNDALQHWTSAMRAGHYGAAWAIAQATLEARDPASRDDPSLPYHLRWVWDGSDVRGRDVLVRCYHGLGDTIQFARYLPLLAERARSVTIEVQPRLLDLLARAGPIGRLVPFDPEAPLPRSECDIEITELDLALRTPPEAVAIPYLQASRAVLPRGTIGLCHSAGDWVADRSVPANLFKSFCGIASCITLTPAPTALPVLNPKGCPFDIGATASLVAGVDLVITVDTMIAHLAGAMGKPTWLLLKADPDWRWPPRAATSGWYPSMRLYAQPWAGDWTPVVERVARDLAARAERREDGR</sequence>
<dbReference type="SUPFAM" id="SSF53756">
    <property type="entry name" value="UDP-Glycosyltransferase/glycogen phosphorylase"/>
    <property type="match status" value="1"/>
</dbReference>
<evidence type="ECO:0000313" key="2">
    <source>
        <dbReference type="Proteomes" id="UP000266693"/>
    </source>
</evidence>
<organism evidence="1 2">
    <name type="scientific">Sphingomonas gilva</name>
    <dbReference type="NCBI Taxonomy" id="2305907"/>
    <lineage>
        <taxon>Bacteria</taxon>
        <taxon>Pseudomonadati</taxon>
        <taxon>Pseudomonadota</taxon>
        <taxon>Alphaproteobacteria</taxon>
        <taxon>Sphingomonadales</taxon>
        <taxon>Sphingomonadaceae</taxon>
        <taxon>Sphingomonas</taxon>
    </lineage>
</organism>
<accession>A0A396RNP8</accession>
<reference evidence="1 2" key="1">
    <citation type="submission" date="2018-08" db="EMBL/GenBank/DDBJ databases">
        <title>The multiple taxonomic identification of Sphingomonas gilva.</title>
        <authorList>
            <person name="Zhu D."/>
            <person name="Zheng S."/>
        </authorList>
    </citation>
    <scope>NUCLEOTIDE SEQUENCE [LARGE SCALE GENOMIC DNA]</scope>
    <source>
        <strain evidence="1 2">ZDH117</strain>
    </source>
</reference>
<dbReference type="Pfam" id="PF01075">
    <property type="entry name" value="Glyco_transf_9"/>
    <property type="match status" value="1"/>
</dbReference>
<dbReference type="Gene3D" id="3.40.50.2000">
    <property type="entry name" value="Glycogen Phosphorylase B"/>
    <property type="match status" value="1"/>
</dbReference>
<evidence type="ECO:0000313" key="1">
    <source>
        <dbReference type="EMBL" id="RHW18090.1"/>
    </source>
</evidence>
<dbReference type="Proteomes" id="UP000266693">
    <property type="component" value="Unassembled WGS sequence"/>
</dbReference>
<dbReference type="EMBL" id="QWLV01000002">
    <property type="protein sequence ID" value="RHW18090.1"/>
    <property type="molecule type" value="Genomic_DNA"/>
</dbReference>
<gene>
    <name evidence="1" type="ORF">D1610_06240</name>
</gene>